<dbReference type="AlphaFoldDB" id="A0AAN8V287"/>
<protein>
    <submittedName>
        <fullName evidence="4">Uncharacterized protein</fullName>
    </submittedName>
</protein>
<name>A0AAN8V287_9MAGN</name>
<keyword evidence="3" id="KW-0862">Zinc</keyword>
<accession>A0AAN8V287</accession>
<dbReference type="Proteomes" id="UP001370490">
    <property type="component" value="Unassembled WGS sequence"/>
</dbReference>
<keyword evidence="1" id="KW-0479">Metal-binding</keyword>
<evidence type="ECO:0000313" key="5">
    <source>
        <dbReference type="Proteomes" id="UP001370490"/>
    </source>
</evidence>
<evidence type="ECO:0000256" key="3">
    <source>
        <dbReference type="ARBA" id="ARBA00022833"/>
    </source>
</evidence>
<evidence type="ECO:0000256" key="1">
    <source>
        <dbReference type="ARBA" id="ARBA00022723"/>
    </source>
</evidence>
<sequence length="152" mass="17318">MIRYPSSSISNSSFIASIKFVKNWEITLERGKKVTKGMDDDINNSQRRMSRRNHKVAALASADNRTQAALARLEALENDNTGVDAIEIHDDDDDDDVDLAYMQKRQSKCTKRKTRQAKALENARKTPRTFLELLHEQCDLHVLPLVTISAQF</sequence>
<proteinExistence type="predicted"/>
<evidence type="ECO:0000256" key="2">
    <source>
        <dbReference type="ARBA" id="ARBA00022771"/>
    </source>
</evidence>
<evidence type="ECO:0000313" key="4">
    <source>
        <dbReference type="EMBL" id="KAK6927143.1"/>
    </source>
</evidence>
<reference evidence="4 5" key="1">
    <citation type="submission" date="2023-12" db="EMBL/GenBank/DDBJ databases">
        <title>A high-quality genome assembly for Dillenia turbinata (Dilleniales).</title>
        <authorList>
            <person name="Chanderbali A."/>
        </authorList>
    </citation>
    <scope>NUCLEOTIDE SEQUENCE [LARGE SCALE GENOMIC DNA]</scope>
    <source>
        <strain evidence="4">LSX21</strain>
        <tissue evidence="4">Leaf</tissue>
    </source>
</reference>
<comment type="caution">
    <text evidence="4">The sequence shown here is derived from an EMBL/GenBank/DDBJ whole genome shotgun (WGS) entry which is preliminary data.</text>
</comment>
<feature type="non-terminal residue" evidence="4">
    <location>
        <position position="152"/>
    </location>
</feature>
<dbReference type="InterPro" id="IPR039723">
    <property type="entry name" value="Vps71/ZNHIT1"/>
</dbReference>
<dbReference type="EMBL" id="JBAMMX010000015">
    <property type="protein sequence ID" value="KAK6927143.1"/>
    <property type="molecule type" value="Genomic_DNA"/>
</dbReference>
<organism evidence="4 5">
    <name type="scientific">Dillenia turbinata</name>
    <dbReference type="NCBI Taxonomy" id="194707"/>
    <lineage>
        <taxon>Eukaryota</taxon>
        <taxon>Viridiplantae</taxon>
        <taxon>Streptophyta</taxon>
        <taxon>Embryophyta</taxon>
        <taxon>Tracheophyta</taxon>
        <taxon>Spermatophyta</taxon>
        <taxon>Magnoliopsida</taxon>
        <taxon>eudicotyledons</taxon>
        <taxon>Gunneridae</taxon>
        <taxon>Pentapetalae</taxon>
        <taxon>Dilleniales</taxon>
        <taxon>Dilleniaceae</taxon>
        <taxon>Dillenia</taxon>
    </lineage>
</organism>
<keyword evidence="2" id="KW-0863">Zinc-finger</keyword>
<dbReference type="GO" id="GO:0008270">
    <property type="term" value="F:zinc ion binding"/>
    <property type="evidence" value="ECO:0007669"/>
    <property type="project" value="UniProtKB-KW"/>
</dbReference>
<keyword evidence="5" id="KW-1185">Reference proteome</keyword>
<gene>
    <name evidence="4" type="ORF">RJ641_008862</name>
</gene>
<dbReference type="GO" id="GO:0006338">
    <property type="term" value="P:chromatin remodeling"/>
    <property type="evidence" value="ECO:0007669"/>
    <property type="project" value="InterPro"/>
</dbReference>
<dbReference type="PANTHER" id="PTHR13093">
    <property type="entry name" value="ZINC FINGER HIT DOMAIN CONTAINING PROTEIN 1"/>
    <property type="match status" value="1"/>
</dbReference>